<dbReference type="EMBL" id="CP033924">
    <property type="protein sequence ID" value="AZA82594.1"/>
    <property type="molecule type" value="Genomic_DNA"/>
</dbReference>
<evidence type="ECO:0000313" key="5">
    <source>
        <dbReference type="Proteomes" id="UP000279972"/>
    </source>
</evidence>
<accession>A0A3G6RDU2</accession>
<dbReference type="RefSeq" id="WP_103294371.1">
    <property type="nucleotide sequence ID" value="NZ_CP033924.1"/>
</dbReference>
<dbReference type="OrthoDB" id="1271222at2"/>
<reference evidence="2 5" key="2">
    <citation type="submission" date="2018-11" db="EMBL/GenBank/DDBJ databases">
        <title>Proposal to divide the Flavobacteriaceae and reorganize its genera based on Amino Acid Identity values calculated from whole genome sequences.</title>
        <authorList>
            <person name="Nicholson A.C."/>
            <person name="Gulvik C.A."/>
            <person name="Whitney A.M."/>
            <person name="Humrighouse B.W."/>
            <person name="Bell M."/>
            <person name="Holmes B."/>
            <person name="Steigerwalt A.G."/>
            <person name="Villarma A."/>
            <person name="Sheth M."/>
            <person name="Batra D."/>
            <person name="Pryor J."/>
            <person name="Bernardet J.-F."/>
            <person name="Hugo C."/>
            <person name="Kampfer P."/>
            <person name="Newman J."/>
            <person name="McQuiston J.R."/>
        </authorList>
    </citation>
    <scope>NUCLEOTIDE SEQUENCE [LARGE SCALE GENOMIC DNA]</scope>
    <source>
        <strain evidence="2 5">KC_1864</strain>
    </source>
</reference>
<gene>
    <name evidence="3" type="ORF">C1637_24975</name>
    <name evidence="2" type="ORF">EG342_12120</name>
</gene>
<keyword evidence="5" id="KW-1185">Reference proteome</keyword>
<proteinExistence type="predicted"/>
<keyword evidence="1" id="KW-0812">Transmembrane</keyword>
<keyword evidence="1" id="KW-1133">Transmembrane helix</keyword>
<evidence type="ECO:0000313" key="4">
    <source>
        <dbReference type="Proteomes" id="UP000236262"/>
    </source>
</evidence>
<evidence type="ECO:0000256" key="1">
    <source>
        <dbReference type="SAM" id="Phobius"/>
    </source>
</evidence>
<dbReference type="KEGG" id="clac:EG342_12120"/>
<evidence type="ECO:0000313" key="3">
    <source>
        <dbReference type="EMBL" id="PNW10963.1"/>
    </source>
</evidence>
<organism evidence="3 4">
    <name type="scientific">Chryseobacterium lactis</name>
    <dbReference type="NCBI Taxonomy" id="1241981"/>
    <lineage>
        <taxon>Bacteria</taxon>
        <taxon>Pseudomonadati</taxon>
        <taxon>Bacteroidota</taxon>
        <taxon>Flavobacteriia</taxon>
        <taxon>Flavobacteriales</taxon>
        <taxon>Weeksellaceae</taxon>
        <taxon>Chryseobacterium group</taxon>
        <taxon>Chryseobacterium</taxon>
    </lineage>
</organism>
<keyword evidence="1" id="KW-0472">Membrane</keyword>
<dbReference type="EMBL" id="PPEH01000018">
    <property type="protein sequence ID" value="PNW10963.1"/>
    <property type="molecule type" value="Genomic_DNA"/>
</dbReference>
<evidence type="ECO:0000313" key="2">
    <source>
        <dbReference type="EMBL" id="AZA82594.1"/>
    </source>
</evidence>
<dbReference type="AlphaFoldDB" id="A0A3G6RDU2"/>
<dbReference type="Proteomes" id="UP000279972">
    <property type="component" value="Chromosome"/>
</dbReference>
<protein>
    <recommendedName>
        <fullName evidence="6">Zinc ribbon domain-containing protein</fullName>
    </recommendedName>
</protein>
<name>A0A3G6RDU2_CHRLC</name>
<sequence length="195" mass="22362">MSLTKCPQCQNQVNSTDIFCAECDYLLKDHSTKQTSTIPSPQTPKKQNNGCGIVMLFIGLLFMVFLIKTCSKTKDESDFSTNSVTQLSKEDSIKNKARIDSIDNQQKIEDEKFSKTKAGKIHKKHPEWSKEDCVSISQHKIWIGMHYDMLVYMRGKPDNVNTSNYGHGPNYQACWHDYDASCFYFDESQIITSYN</sequence>
<evidence type="ECO:0008006" key="6">
    <source>
        <dbReference type="Google" id="ProtNLM"/>
    </source>
</evidence>
<reference evidence="3 4" key="1">
    <citation type="submission" date="2018-01" db="EMBL/GenBank/DDBJ databases">
        <title>Draft genome sequences of Chryseobacterium lactis NCTC11390, Chryseobacterium oncorhynchi 701B-08, and Chryseobacterium viscerum 687B-08.</title>
        <authorList>
            <person name="Jeong J.-J."/>
            <person name="Lee Y.J."/>
            <person name="Park B."/>
            <person name="Choi I.-G."/>
            <person name="Kim K.D."/>
        </authorList>
    </citation>
    <scope>NUCLEOTIDE SEQUENCE [LARGE SCALE GENOMIC DNA]</scope>
    <source>
        <strain evidence="3 4">NCTC11390</strain>
    </source>
</reference>
<feature type="transmembrane region" description="Helical" evidence="1">
    <location>
        <begin position="50"/>
        <end position="67"/>
    </location>
</feature>
<dbReference type="Proteomes" id="UP000236262">
    <property type="component" value="Unassembled WGS sequence"/>
</dbReference>